<dbReference type="OrthoDB" id="10547359at2759"/>
<feature type="region of interest" description="Disordered" evidence="1">
    <location>
        <begin position="33"/>
        <end position="60"/>
    </location>
</feature>
<protein>
    <submittedName>
        <fullName evidence="2">Uncharacterized protein</fullName>
    </submittedName>
</protein>
<gene>
    <name evidence="2" type="ORF">DL764_009621</name>
</gene>
<evidence type="ECO:0000256" key="1">
    <source>
        <dbReference type="SAM" id="MobiDB-lite"/>
    </source>
</evidence>
<sequence>MTPRPPREPYYQLKAVMDSERKGSIVRARKLRNQFVGATGKRGTGGPSSSGDDTAQHRKHLAQLEAHRRRARKNWLRRRRRRRVQRMIDKWRTQLNESLRANLAQVQGDPEATRAAVIRAAAVHFLLLMKGATIAATAVADAGSDTGEDDDDDEDADAASGDEDRDMDEDQVVSEETADVPECQ</sequence>
<accession>A0A4Q4SXE2</accession>
<keyword evidence="3" id="KW-1185">Reference proteome</keyword>
<feature type="region of interest" description="Disordered" evidence="1">
    <location>
        <begin position="142"/>
        <end position="184"/>
    </location>
</feature>
<feature type="compositionally biased region" description="Acidic residues" evidence="1">
    <location>
        <begin position="146"/>
        <end position="184"/>
    </location>
</feature>
<dbReference type="Proteomes" id="UP000293360">
    <property type="component" value="Unassembled WGS sequence"/>
</dbReference>
<comment type="caution">
    <text evidence="2">The sequence shown here is derived from an EMBL/GenBank/DDBJ whole genome shotgun (WGS) entry which is preliminary data.</text>
</comment>
<organism evidence="2 3">
    <name type="scientific">Monosporascus ibericus</name>
    <dbReference type="NCBI Taxonomy" id="155417"/>
    <lineage>
        <taxon>Eukaryota</taxon>
        <taxon>Fungi</taxon>
        <taxon>Dikarya</taxon>
        <taxon>Ascomycota</taxon>
        <taxon>Pezizomycotina</taxon>
        <taxon>Sordariomycetes</taxon>
        <taxon>Xylariomycetidae</taxon>
        <taxon>Xylariales</taxon>
        <taxon>Xylariales incertae sedis</taxon>
        <taxon>Monosporascus</taxon>
    </lineage>
</organism>
<evidence type="ECO:0000313" key="2">
    <source>
        <dbReference type="EMBL" id="RYO82363.1"/>
    </source>
</evidence>
<evidence type="ECO:0000313" key="3">
    <source>
        <dbReference type="Proteomes" id="UP000293360"/>
    </source>
</evidence>
<name>A0A4Q4SXE2_9PEZI</name>
<dbReference type="AlphaFoldDB" id="A0A4Q4SXE2"/>
<proteinExistence type="predicted"/>
<reference evidence="2 3" key="1">
    <citation type="submission" date="2018-06" db="EMBL/GenBank/DDBJ databases">
        <title>Complete Genomes of Monosporascus.</title>
        <authorList>
            <person name="Robinson A.J."/>
            <person name="Natvig D.O."/>
        </authorList>
    </citation>
    <scope>NUCLEOTIDE SEQUENCE [LARGE SCALE GENOMIC DNA]</scope>
    <source>
        <strain evidence="2 3">CBS 110550</strain>
    </source>
</reference>
<dbReference type="EMBL" id="QJNU01000943">
    <property type="protein sequence ID" value="RYO82363.1"/>
    <property type="molecule type" value="Genomic_DNA"/>
</dbReference>